<feature type="transmembrane region" description="Helical" evidence="1">
    <location>
        <begin position="141"/>
        <end position="163"/>
    </location>
</feature>
<dbReference type="InterPro" id="IPR005625">
    <property type="entry name" value="PepSY-ass_TM"/>
</dbReference>
<gene>
    <name evidence="2" type="ORF">IXB50_20345</name>
</gene>
<keyword evidence="1" id="KW-0812">Transmembrane</keyword>
<dbReference type="RefSeq" id="WP_215610839.1">
    <property type="nucleotide sequence ID" value="NZ_JADOES010000059.1"/>
</dbReference>
<proteinExistence type="predicted"/>
<feature type="transmembrane region" description="Helical" evidence="1">
    <location>
        <begin position="218"/>
        <end position="240"/>
    </location>
</feature>
<evidence type="ECO:0000256" key="1">
    <source>
        <dbReference type="SAM" id="Phobius"/>
    </source>
</evidence>
<evidence type="ECO:0000313" key="2">
    <source>
        <dbReference type="EMBL" id="MBT9317775.1"/>
    </source>
</evidence>
<dbReference type="Proteomes" id="UP000717364">
    <property type="component" value="Unassembled WGS sequence"/>
</dbReference>
<feature type="transmembrane region" description="Helical" evidence="1">
    <location>
        <begin position="20"/>
        <end position="41"/>
    </location>
</feature>
<keyword evidence="1" id="KW-1133">Transmembrane helix</keyword>
<dbReference type="EMBL" id="JADOES010000059">
    <property type="protein sequence ID" value="MBT9317775.1"/>
    <property type="molecule type" value="Genomic_DNA"/>
</dbReference>
<organism evidence="2 3">
    <name type="scientific">Leptothoe spongobia TAU-MAC 1115</name>
    <dbReference type="NCBI Taxonomy" id="1967444"/>
    <lineage>
        <taxon>Bacteria</taxon>
        <taxon>Bacillati</taxon>
        <taxon>Cyanobacteriota</taxon>
        <taxon>Cyanophyceae</taxon>
        <taxon>Nodosilineales</taxon>
        <taxon>Cymatolegaceae</taxon>
        <taxon>Leptothoe</taxon>
        <taxon>Leptothoe spongobia</taxon>
    </lineage>
</organism>
<name>A0A947DKB7_9CYAN</name>
<keyword evidence="1" id="KW-0472">Membrane</keyword>
<reference evidence="2" key="1">
    <citation type="submission" date="2020-11" db="EMBL/GenBank/DDBJ databases">
        <authorList>
            <person name="Konstantinou D."/>
            <person name="Gkelis S."/>
            <person name="Popin R."/>
            <person name="Fewer D."/>
            <person name="Sivonen K."/>
        </authorList>
    </citation>
    <scope>NUCLEOTIDE SEQUENCE</scope>
    <source>
        <strain evidence="2">TAU-MAC 1115</strain>
    </source>
</reference>
<dbReference type="AlphaFoldDB" id="A0A947DKB7"/>
<comment type="caution">
    <text evidence="2">The sequence shown here is derived from an EMBL/GenBank/DDBJ whole genome shotgun (WGS) entry which is preliminary data.</text>
</comment>
<keyword evidence="3" id="KW-1185">Reference proteome</keyword>
<feature type="transmembrane region" description="Helical" evidence="1">
    <location>
        <begin position="341"/>
        <end position="363"/>
    </location>
</feature>
<dbReference type="Pfam" id="PF03929">
    <property type="entry name" value="PepSY_TM"/>
    <property type="match status" value="1"/>
</dbReference>
<accession>A0A947DKB7</accession>
<sequence>MSSTSFTKRIARWNRLYHRWIAIAIAIPMIFIITTGIFLQIRKPIDWIQPPTTKGSQKYQPTASLEQILTQVKSVPAMQVTGWEDIKLLDLRPNKGIIKVRNHDQLETQVDAATAEVLQTAQRRNDFVVKMHDFSAWHARLWLGLPVRVGFLVLFLTGVYLNIKMTPVRLKTLFQKSSKRTTQTAQTATTNVTTHIPQATAKDGRPLRLRLKSWLLTYHYWLGWVVMIPWACVIFSGLLLQVRYEVPWVMPVLQQGQGTVPKIEFPQVLETAQQLPEYGVEEWKDVWRVYVYPNQGVTTIRAENRQEFQIDSSTGDVLQVATRRTDWLEDIHEGKWHDLNLWLFLPIHILSLFLWLTGTAVAYNR</sequence>
<reference evidence="2" key="2">
    <citation type="journal article" date="2021" name="Mar. Drugs">
        <title>Genome Reduction and Secondary Metabolism of the Marine Sponge-Associated Cyanobacterium Leptothoe.</title>
        <authorList>
            <person name="Konstantinou D."/>
            <person name="Popin R.V."/>
            <person name="Fewer D.P."/>
            <person name="Sivonen K."/>
            <person name="Gkelis S."/>
        </authorList>
    </citation>
    <scope>NUCLEOTIDE SEQUENCE</scope>
    <source>
        <strain evidence="2">TAU-MAC 1115</strain>
    </source>
</reference>
<protein>
    <submittedName>
        <fullName evidence="2">PepSY domain-containing protein</fullName>
    </submittedName>
</protein>
<evidence type="ECO:0000313" key="3">
    <source>
        <dbReference type="Proteomes" id="UP000717364"/>
    </source>
</evidence>